<dbReference type="Pfam" id="PF10154">
    <property type="entry name" value="Fy-3"/>
    <property type="match status" value="1"/>
</dbReference>
<sequence length="129" mass="15027">MLSLEDLLMKNSLLRFIISWCIHRFWKLLQVEHLYSLAVNEMTSQCDNELAATTERQAKEISHLVSGIGEFSTEAEVNSLARHCEDQSMIQAKIDSQIDSMQEIQEWLDLMSGNHWSFHEVLYSEEFSM</sequence>
<comment type="caution">
    <text evidence="1">The sequence shown here is derived from an EMBL/GenBank/DDBJ whole genome shotgun (WGS) entry which is preliminary data.</text>
</comment>
<name>A0AAV7Y153_9NEOP</name>
<organism evidence="1 2">
    <name type="scientific">Megalurothrips usitatus</name>
    <name type="common">bean blossom thrips</name>
    <dbReference type="NCBI Taxonomy" id="439358"/>
    <lineage>
        <taxon>Eukaryota</taxon>
        <taxon>Metazoa</taxon>
        <taxon>Ecdysozoa</taxon>
        <taxon>Arthropoda</taxon>
        <taxon>Hexapoda</taxon>
        <taxon>Insecta</taxon>
        <taxon>Pterygota</taxon>
        <taxon>Neoptera</taxon>
        <taxon>Paraneoptera</taxon>
        <taxon>Thysanoptera</taxon>
        <taxon>Terebrantia</taxon>
        <taxon>Thripoidea</taxon>
        <taxon>Thripidae</taxon>
        <taxon>Megalurothrips</taxon>
    </lineage>
</organism>
<dbReference type="EMBL" id="JAPTSV010000001">
    <property type="protein sequence ID" value="KAJ1531844.1"/>
    <property type="molecule type" value="Genomic_DNA"/>
</dbReference>
<dbReference type="AlphaFoldDB" id="A0AAV7Y153"/>
<dbReference type="PANTHER" id="PTHR16525">
    <property type="entry name" value="PROTEIN C12ORF4"/>
    <property type="match status" value="1"/>
</dbReference>
<gene>
    <name evidence="1" type="ORF">ONE63_000495</name>
</gene>
<protein>
    <submittedName>
        <fullName evidence="1">Uncharacterized protein</fullName>
    </submittedName>
</protein>
<reference evidence="1" key="1">
    <citation type="submission" date="2022-12" db="EMBL/GenBank/DDBJ databases">
        <title>Chromosome-level genome assembly of the bean flower thrips Megalurothrips usitatus.</title>
        <authorList>
            <person name="Ma L."/>
            <person name="Liu Q."/>
            <person name="Li H."/>
            <person name="Cai W."/>
        </authorList>
    </citation>
    <scope>NUCLEOTIDE SEQUENCE</scope>
    <source>
        <strain evidence="1">Cailab_2022a</strain>
    </source>
</reference>
<proteinExistence type="predicted"/>
<dbReference type="Proteomes" id="UP001075354">
    <property type="component" value="Chromosome 1"/>
</dbReference>
<dbReference type="GO" id="GO:0005737">
    <property type="term" value="C:cytoplasm"/>
    <property type="evidence" value="ECO:0007669"/>
    <property type="project" value="TreeGrafter"/>
</dbReference>
<dbReference type="InterPro" id="IPR019311">
    <property type="entry name" value="Fy-3"/>
</dbReference>
<accession>A0AAV7Y153</accession>
<keyword evidence="2" id="KW-1185">Reference proteome</keyword>
<evidence type="ECO:0000313" key="1">
    <source>
        <dbReference type="EMBL" id="KAJ1531844.1"/>
    </source>
</evidence>
<dbReference type="PANTHER" id="PTHR16525:SF0">
    <property type="entry name" value="PROTEIN C12ORF4"/>
    <property type="match status" value="1"/>
</dbReference>
<evidence type="ECO:0000313" key="2">
    <source>
        <dbReference type="Proteomes" id="UP001075354"/>
    </source>
</evidence>